<accession>A0A3P6EWB5</accession>
<dbReference type="AlphaFoldDB" id="A0A3P6EWB5"/>
<dbReference type="EMBL" id="LR031878">
    <property type="protein sequence ID" value="VDD49387.1"/>
    <property type="molecule type" value="Genomic_DNA"/>
</dbReference>
<sequence>MILFAISVDHMRQQQDRKLVVRARVMSSAMTRNGLSMLLVSLVETVRRESARMEQKQQALKQPSI</sequence>
<evidence type="ECO:0000313" key="1">
    <source>
        <dbReference type="EMBL" id="VDD49387.1"/>
    </source>
</evidence>
<organism evidence="1">
    <name type="scientific">Brassica oleracea</name>
    <name type="common">Wild cabbage</name>
    <dbReference type="NCBI Taxonomy" id="3712"/>
    <lineage>
        <taxon>Eukaryota</taxon>
        <taxon>Viridiplantae</taxon>
        <taxon>Streptophyta</taxon>
        <taxon>Embryophyta</taxon>
        <taxon>Tracheophyta</taxon>
        <taxon>Spermatophyta</taxon>
        <taxon>Magnoliopsida</taxon>
        <taxon>eudicotyledons</taxon>
        <taxon>Gunneridae</taxon>
        <taxon>Pentapetalae</taxon>
        <taxon>rosids</taxon>
        <taxon>malvids</taxon>
        <taxon>Brassicales</taxon>
        <taxon>Brassicaceae</taxon>
        <taxon>Brassiceae</taxon>
        <taxon>Brassica</taxon>
    </lineage>
</organism>
<proteinExistence type="predicted"/>
<reference evidence="1" key="1">
    <citation type="submission" date="2018-11" db="EMBL/GenBank/DDBJ databases">
        <authorList>
            <consortium name="Genoscope - CEA"/>
            <person name="William W."/>
        </authorList>
    </citation>
    <scope>NUCLEOTIDE SEQUENCE</scope>
</reference>
<gene>
    <name evidence="1" type="ORF">BOLC1T01776H</name>
</gene>
<name>A0A3P6EWB5_BRAOL</name>
<protein>
    <submittedName>
        <fullName evidence="1">Uncharacterized protein</fullName>
    </submittedName>
</protein>